<feature type="non-terminal residue" evidence="1">
    <location>
        <position position="117"/>
    </location>
</feature>
<dbReference type="EMBL" id="CAMGYJ010000009">
    <property type="protein sequence ID" value="CAI0471323.1"/>
    <property type="molecule type" value="Genomic_DNA"/>
</dbReference>
<keyword evidence="2" id="KW-1185">Reference proteome</keyword>
<name>A0AAV0PM66_9ROSI</name>
<accession>A0AAV0PM66</accession>
<evidence type="ECO:0000313" key="1">
    <source>
        <dbReference type="EMBL" id="CAI0471323.1"/>
    </source>
</evidence>
<organism evidence="1 2">
    <name type="scientific">Linum tenue</name>
    <dbReference type="NCBI Taxonomy" id="586396"/>
    <lineage>
        <taxon>Eukaryota</taxon>
        <taxon>Viridiplantae</taxon>
        <taxon>Streptophyta</taxon>
        <taxon>Embryophyta</taxon>
        <taxon>Tracheophyta</taxon>
        <taxon>Spermatophyta</taxon>
        <taxon>Magnoliopsida</taxon>
        <taxon>eudicotyledons</taxon>
        <taxon>Gunneridae</taxon>
        <taxon>Pentapetalae</taxon>
        <taxon>rosids</taxon>
        <taxon>fabids</taxon>
        <taxon>Malpighiales</taxon>
        <taxon>Linaceae</taxon>
        <taxon>Linum</taxon>
    </lineage>
</organism>
<protein>
    <submittedName>
        <fullName evidence="1">Uncharacterized protein</fullName>
    </submittedName>
</protein>
<sequence>MSKKCDLVLGLLHTSDSPQNPPEITVPTAPAVYPAKHVTPSCCILEQSSFVLWIKWWYISSTECSNVENITIETANTKSTVRVIQERQKCKHKHEKKQKITTYMEDCEPTVEKAPCK</sequence>
<gene>
    <name evidence="1" type="ORF">LITE_LOCUS38863</name>
</gene>
<dbReference type="AlphaFoldDB" id="A0AAV0PM66"/>
<comment type="caution">
    <text evidence="1">The sequence shown here is derived from an EMBL/GenBank/DDBJ whole genome shotgun (WGS) entry which is preliminary data.</text>
</comment>
<proteinExistence type="predicted"/>
<reference evidence="1" key="1">
    <citation type="submission" date="2022-08" db="EMBL/GenBank/DDBJ databases">
        <authorList>
            <person name="Gutierrez-Valencia J."/>
        </authorList>
    </citation>
    <scope>NUCLEOTIDE SEQUENCE</scope>
</reference>
<evidence type="ECO:0000313" key="2">
    <source>
        <dbReference type="Proteomes" id="UP001154282"/>
    </source>
</evidence>
<dbReference type="Proteomes" id="UP001154282">
    <property type="component" value="Unassembled WGS sequence"/>
</dbReference>